<evidence type="ECO:0000256" key="8">
    <source>
        <dbReference type="ARBA" id="ARBA00022989"/>
    </source>
</evidence>
<keyword evidence="6" id="KW-0833">Ubl conjugation pathway</keyword>
<evidence type="ECO:0000256" key="5">
    <source>
        <dbReference type="ARBA" id="ARBA00022771"/>
    </source>
</evidence>
<evidence type="ECO:0000256" key="3">
    <source>
        <dbReference type="ARBA" id="ARBA00022692"/>
    </source>
</evidence>
<sequence length="400" mass="44913">MSAAGLKECRVAEEYVCCRICHEEVLRSEAPGLTAATAAAVTPSKLRSRTAVALPRDLGRARWALRLLRHVLRWVARARAACRQLWVWVVVRGLRQCWARWTRTGNALARETRRGAVEGQRGPCVAADDPRALIAPCGCTGTLKYVHQGCLRKWLRRQPDTALWRCEICGERYRFQVEFRPAYEFLLAWPLGDRAQDPDEEEDDDDDDDDDDQNGARAAGGWAVPNEALVERGPWTTSPAAASATSPPSTTDRVRRCLAGLRRWWQALRAQSGGGISSGDAFGNGPAAATNRLLHWLHVLYVALFLRQVLRQCRGLHTAAKRALQLDSLTIAMQQGNDAIRALMETHALIVLRAALLAHYLLFLVVDLRLLQRQYLAWRAATARFYVLNRDDPNVEPRRE</sequence>
<keyword evidence="5" id="KW-0863">Zinc-finger</keyword>
<dbReference type="InterPro" id="IPR011016">
    <property type="entry name" value="Znf_RING-CH"/>
</dbReference>
<dbReference type="Proteomes" id="UP001301350">
    <property type="component" value="Unassembled WGS sequence"/>
</dbReference>
<evidence type="ECO:0000256" key="7">
    <source>
        <dbReference type="ARBA" id="ARBA00022833"/>
    </source>
</evidence>
<dbReference type="PROSITE" id="PS51292">
    <property type="entry name" value="ZF_RING_CH"/>
    <property type="match status" value="1"/>
</dbReference>
<evidence type="ECO:0000256" key="4">
    <source>
        <dbReference type="ARBA" id="ARBA00022723"/>
    </source>
</evidence>
<gene>
    <name evidence="13" type="ORF">CDCA_CDCA08G2453</name>
</gene>
<evidence type="ECO:0000256" key="1">
    <source>
        <dbReference type="ARBA" id="ARBA00004141"/>
    </source>
</evidence>
<dbReference type="Gene3D" id="3.30.40.10">
    <property type="entry name" value="Zinc/RING finger domain, C3HC4 (zinc finger)"/>
    <property type="match status" value="1"/>
</dbReference>
<dbReference type="GO" id="GO:0016020">
    <property type="term" value="C:membrane"/>
    <property type="evidence" value="ECO:0007669"/>
    <property type="project" value="UniProtKB-SubCell"/>
</dbReference>
<protein>
    <recommendedName>
        <fullName evidence="12">RING-CH-type domain-containing protein</fullName>
    </recommendedName>
</protein>
<keyword evidence="2" id="KW-0808">Transferase</keyword>
<keyword evidence="8 11" id="KW-1133">Transmembrane helix</keyword>
<dbReference type="CDD" id="cd16495">
    <property type="entry name" value="RING_CH-C4HC3_MARCH"/>
    <property type="match status" value="1"/>
</dbReference>
<dbReference type="GO" id="GO:0016740">
    <property type="term" value="F:transferase activity"/>
    <property type="evidence" value="ECO:0007669"/>
    <property type="project" value="UniProtKB-KW"/>
</dbReference>
<dbReference type="AlphaFoldDB" id="A0AAV9IVW8"/>
<comment type="caution">
    <text evidence="13">The sequence shown here is derived from an EMBL/GenBank/DDBJ whole genome shotgun (WGS) entry which is preliminary data.</text>
</comment>
<keyword evidence="4" id="KW-0479">Metal-binding</keyword>
<feature type="compositionally biased region" description="Acidic residues" evidence="10">
    <location>
        <begin position="198"/>
        <end position="213"/>
    </location>
</feature>
<evidence type="ECO:0000313" key="13">
    <source>
        <dbReference type="EMBL" id="KAK4536428.1"/>
    </source>
</evidence>
<accession>A0AAV9IVW8</accession>
<keyword evidence="3 11" id="KW-0812">Transmembrane</keyword>
<comment type="subcellular location">
    <subcellularLocation>
        <location evidence="1">Membrane</location>
        <topology evidence="1">Multi-pass membrane protein</topology>
    </subcellularLocation>
</comment>
<dbReference type="SUPFAM" id="SSF57850">
    <property type="entry name" value="RING/U-box"/>
    <property type="match status" value="1"/>
</dbReference>
<evidence type="ECO:0000256" key="11">
    <source>
        <dbReference type="SAM" id="Phobius"/>
    </source>
</evidence>
<evidence type="ECO:0000256" key="6">
    <source>
        <dbReference type="ARBA" id="ARBA00022786"/>
    </source>
</evidence>
<keyword evidence="9 11" id="KW-0472">Membrane</keyword>
<dbReference type="InterPro" id="IPR013083">
    <property type="entry name" value="Znf_RING/FYVE/PHD"/>
</dbReference>
<feature type="region of interest" description="Disordered" evidence="10">
    <location>
        <begin position="194"/>
        <end position="223"/>
    </location>
</feature>
<proteinExistence type="predicted"/>
<evidence type="ECO:0000256" key="9">
    <source>
        <dbReference type="ARBA" id="ARBA00023136"/>
    </source>
</evidence>
<evidence type="ECO:0000259" key="12">
    <source>
        <dbReference type="PROSITE" id="PS51292"/>
    </source>
</evidence>
<keyword evidence="7" id="KW-0862">Zinc</keyword>
<keyword evidence="14" id="KW-1185">Reference proteome</keyword>
<dbReference type="PANTHER" id="PTHR46065">
    <property type="entry name" value="E3 UBIQUITIN-PROTEIN LIGASE MARCH 2/3 FAMILY MEMBER"/>
    <property type="match status" value="1"/>
</dbReference>
<reference evidence="13 14" key="1">
    <citation type="submission" date="2022-07" db="EMBL/GenBank/DDBJ databases">
        <title>Genome-wide signatures of adaptation to extreme environments.</title>
        <authorList>
            <person name="Cho C.H."/>
            <person name="Yoon H.S."/>
        </authorList>
    </citation>
    <scope>NUCLEOTIDE SEQUENCE [LARGE SCALE GENOMIC DNA]</scope>
    <source>
        <strain evidence="13 14">DBV 063 E5</strain>
    </source>
</reference>
<evidence type="ECO:0000313" key="14">
    <source>
        <dbReference type="Proteomes" id="UP001301350"/>
    </source>
</evidence>
<evidence type="ECO:0000256" key="10">
    <source>
        <dbReference type="SAM" id="MobiDB-lite"/>
    </source>
</evidence>
<dbReference type="SMART" id="SM00744">
    <property type="entry name" value="RINGv"/>
    <property type="match status" value="1"/>
</dbReference>
<organism evidence="13 14">
    <name type="scientific">Cyanidium caldarium</name>
    <name type="common">Red alga</name>
    <dbReference type="NCBI Taxonomy" id="2771"/>
    <lineage>
        <taxon>Eukaryota</taxon>
        <taxon>Rhodophyta</taxon>
        <taxon>Bangiophyceae</taxon>
        <taxon>Cyanidiales</taxon>
        <taxon>Cyanidiaceae</taxon>
        <taxon>Cyanidium</taxon>
    </lineage>
</organism>
<evidence type="ECO:0000256" key="2">
    <source>
        <dbReference type="ARBA" id="ARBA00022679"/>
    </source>
</evidence>
<feature type="transmembrane region" description="Helical" evidence="11">
    <location>
        <begin position="350"/>
        <end position="371"/>
    </location>
</feature>
<dbReference type="Pfam" id="PF12906">
    <property type="entry name" value="RINGv"/>
    <property type="match status" value="1"/>
</dbReference>
<feature type="domain" description="RING-CH-type" evidence="12">
    <location>
        <begin position="113"/>
        <end position="176"/>
    </location>
</feature>
<dbReference type="EMBL" id="JANCYW010000008">
    <property type="protein sequence ID" value="KAK4536428.1"/>
    <property type="molecule type" value="Genomic_DNA"/>
</dbReference>
<dbReference type="PANTHER" id="PTHR46065:SF3">
    <property type="entry name" value="FI20425P1"/>
    <property type="match status" value="1"/>
</dbReference>
<name>A0AAV9IVW8_CYACA</name>
<dbReference type="GO" id="GO:0008270">
    <property type="term" value="F:zinc ion binding"/>
    <property type="evidence" value="ECO:0007669"/>
    <property type="project" value="UniProtKB-KW"/>
</dbReference>